<sequence length="189" mass="21188">MLIGYARVSTDDQETAIQESALKQAGCEKIFPEIASGGRWDRPQLARALDHLRVGDVLVVWKLDRLSRSLKDLLTIMERIDQLSAGFCSLTEAIDTTTPAGRMMMQMVRSFAEFERAMIRERTKAGMESARKQGRIGGRRPKLEIRQKQEIVVMVMTGQKTAAEAARLFNVHPATVSRLLALQSQNEKG</sequence>
<dbReference type="InterPro" id="IPR050639">
    <property type="entry name" value="SSR_resolvase"/>
</dbReference>
<evidence type="ECO:0000256" key="1">
    <source>
        <dbReference type="ARBA" id="ARBA00009913"/>
    </source>
</evidence>
<evidence type="ECO:0000313" key="9">
    <source>
        <dbReference type="EMBL" id="OAI00588.1"/>
    </source>
</evidence>
<dbReference type="Pfam" id="PF00239">
    <property type="entry name" value="Resolvase"/>
    <property type="match status" value="1"/>
</dbReference>
<dbReference type="FunFam" id="3.40.50.1390:FF:000001">
    <property type="entry name" value="DNA recombinase"/>
    <property type="match status" value="1"/>
</dbReference>
<reference evidence="10" key="1">
    <citation type="submission" date="2016-03" db="EMBL/GenBank/DDBJ databases">
        <authorList>
            <person name="Heylen K."/>
            <person name="De Vos P."/>
            <person name="Vekeman B."/>
        </authorList>
    </citation>
    <scope>NUCLEOTIDE SEQUENCE [LARGE SCALE GENOMIC DNA]</scope>
    <source>
        <strain evidence="10">R-45371</strain>
    </source>
</reference>
<dbReference type="InterPro" id="IPR010921">
    <property type="entry name" value="Trp_repressor/repl_initiator"/>
</dbReference>
<dbReference type="SMART" id="SM00857">
    <property type="entry name" value="Resolvase"/>
    <property type="match status" value="1"/>
</dbReference>
<proteinExistence type="inferred from homology"/>
<evidence type="ECO:0000256" key="4">
    <source>
        <dbReference type="ARBA" id="ARBA00023125"/>
    </source>
</evidence>
<accession>A0A177M4D8</accession>
<evidence type="ECO:0000313" key="10">
    <source>
        <dbReference type="Proteomes" id="UP000077763"/>
    </source>
</evidence>
<dbReference type="RefSeq" id="WP_064037781.1">
    <property type="nucleotide sequence ID" value="NZ_LUUH01000076.1"/>
</dbReference>
<dbReference type="PANTHER" id="PTHR30461">
    <property type="entry name" value="DNA-INVERTASE FROM LAMBDOID PROPHAGE"/>
    <property type="match status" value="1"/>
</dbReference>
<name>A0A177M4D8_METMH</name>
<dbReference type="PROSITE" id="PS00397">
    <property type="entry name" value="RECOMBINASES_1"/>
    <property type="match status" value="1"/>
</dbReference>
<dbReference type="CDD" id="cd03768">
    <property type="entry name" value="SR_ResInv"/>
    <property type="match status" value="1"/>
</dbReference>
<evidence type="ECO:0000259" key="8">
    <source>
        <dbReference type="PROSITE" id="PS51736"/>
    </source>
</evidence>
<dbReference type="GO" id="GO:0000150">
    <property type="term" value="F:DNA strand exchange activity"/>
    <property type="evidence" value="ECO:0007669"/>
    <property type="project" value="UniProtKB-KW"/>
</dbReference>
<comment type="similarity">
    <text evidence="1">Belongs to the site-specific recombinase resolvase family.</text>
</comment>
<dbReference type="Proteomes" id="UP000077763">
    <property type="component" value="Unassembled WGS sequence"/>
</dbReference>
<dbReference type="PROSITE" id="PS00398">
    <property type="entry name" value="RECOMBINASES_2"/>
    <property type="match status" value="1"/>
</dbReference>
<dbReference type="InterPro" id="IPR036162">
    <property type="entry name" value="Resolvase-like_N_sf"/>
</dbReference>
<dbReference type="InterPro" id="IPR006119">
    <property type="entry name" value="Resolv_N"/>
</dbReference>
<evidence type="ECO:0000256" key="6">
    <source>
        <dbReference type="PIRSR" id="PIRSR606118-50"/>
    </source>
</evidence>
<dbReference type="EMBL" id="LUUH01000076">
    <property type="protein sequence ID" value="OAI00588.1"/>
    <property type="molecule type" value="Genomic_DNA"/>
</dbReference>
<dbReference type="SUPFAM" id="SSF48295">
    <property type="entry name" value="TrpR-like"/>
    <property type="match status" value="1"/>
</dbReference>
<keyword evidence="3" id="KW-0230">DNA invertase</keyword>
<dbReference type="InterPro" id="IPR006118">
    <property type="entry name" value="Recombinase_CS"/>
</dbReference>
<gene>
    <name evidence="9" type="ORF">A1353_19285</name>
</gene>
<feature type="active site" description="O-(5'-phospho-DNA)-serine intermediate" evidence="6 7">
    <location>
        <position position="9"/>
    </location>
</feature>
<evidence type="ECO:0000256" key="2">
    <source>
        <dbReference type="ARBA" id="ARBA00022908"/>
    </source>
</evidence>
<evidence type="ECO:0000256" key="5">
    <source>
        <dbReference type="ARBA" id="ARBA00023172"/>
    </source>
</evidence>
<comment type="caution">
    <text evidence="9">The sequence shown here is derived from an EMBL/GenBank/DDBJ whole genome shotgun (WGS) entry which is preliminary data.</text>
</comment>
<feature type="domain" description="Resolvase/invertase-type recombinase catalytic" evidence="8">
    <location>
        <begin position="1"/>
        <end position="134"/>
    </location>
</feature>
<evidence type="ECO:0000256" key="3">
    <source>
        <dbReference type="ARBA" id="ARBA00023100"/>
    </source>
</evidence>
<dbReference type="GO" id="GO:0043565">
    <property type="term" value="F:sequence-specific DNA binding"/>
    <property type="evidence" value="ECO:0007669"/>
    <property type="project" value="InterPro"/>
</dbReference>
<keyword evidence="2" id="KW-0229">DNA integration</keyword>
<keyword evidence="4" id="KW-0238">DNA-binding</keyword>
<dbReference type="Gene3D" id="3.40.50.1390">
    <property type="entry name" value="Resolvase, N-terminal catalytic domain"/>
    <property type="match status" value="1"/>
</dbReference>
<protein>
    <submittedName>
        <fullName evidence="9">Resolvase</fullName>
    </submittedName>
</protein>
<dbReference type="PROSITE" id="PS51736">
    <property type="entry name" value="RECOMBINASES_3"/>
    <property type="match status" value="1"/>
</dbReference>
<organism evidence="9 10">
    <name type="scientific">Methylomonas methanica</name>
    <dbReference type="NCBI Taxonomy" id="421"/>
    <lineage>
        <taxon>Bacteria</taxon>
        <taxon>Pseudomonadati</taxon>
        <taxon>Pseudomonadota</taxon>
        <taxon>Gammaproteobacteria</taxon>
        <taxon>Methylococcales</taxon>
        <taxon>Methylococcaceae</taxon>
        <taxon>Methylomonas</taxon>
    </lineage>
</organism>
<dbReference type="GO" id="GO:0015074">
    <property type="term" value="P:DNA integration"/>
    <property type="evidence" value="ECO:0007669"/>
    <property type="project" value="UniProtKB-KW"/>
</dbReference>
<dbReference type="PANTHER" id="PTHR30461:SF2">
    <property type="entry name" value="SERINE RECOMBINASE PINE-RELATED"/>
    <property type="match status" value="1"/>
</dbReference>
<evidence type="ECO:0000256" key="7">
    <source>
        <dbReference type="PROSITE-ProRule" id="PRU10137"/>
    </source>
</evidence>
<keyword evidence="5" id="KW-0233">DNA recombination</keyword>
<dbReference type="SUPFAM" id="SSF53041">
    <property type="entry name" value="Resolvase-like"/>
    <property type="match status" value="1"/>
</dbReference>
<dbReference type="AlphaFoldDB" id="A0A177M4D8"/>